<proteinExistence type="inferred from homology"/>
<dbReference type="InterPro" id="IPR037185">
    <property type="entry name" value="EmrE-like"/>
</dbReference>
<protein>
    <submittedName>
        <fullName evidence="9">DMT family transporter</fullName>
    </submittedName>
</protein>
<evidence type="ECO:0000259" key="8">
    <source>
        <dbReference type="Pfam" id="PF00892"/>
    </source>
</evidence>
<dbReference type="PANTHER" id="PTHR32322">
    <property type="entry name" value="INNER MEMBRANE TRANSPORTER"/>
    <property type="match status" value="1"/>
</dbReference>
<sequence>MSTSTPRLSARLAVPTVLLYAAGYPLGTATVAVMSPFLVIFLRFAGSAMILWAIVAARRTALPSRRQVLHAMVAGLMTQAVQFLGLYWGLAHGVSAGLASLVIALNPVITAALMVAVTRHCESRRGMFALVLATAAVLLACAPRIAADHQMGIGIAAVVIAMLGLSAGGVYQGRFCTDMDPWLVTALGITAATPVAGVAAVLTGPQSSDWPHALLLLACMIVATSVGATTLYSAAIKRSGARAASILFAVIPAAASVMAWAALGETLSPLAVAGLALGAAACTVQASTAASRPGHRDQQPISGQSLPATR</sequence>
<feature type="domain" description="EamA" evidence="8">
    <location>
        <begin position="153"/>
        <end position="283"/>
    </location>
</feature>
<evidence type="ECO:0000256" key="4">
    <source>
        <dbReference type="ARBA" id="ARBA00022989"/>
    </source>
</evidence>
<keyword evidence="3 7" id="KW-0812">Transmembrane</keyword>
<dbReference type="Pfam" id="PF00892">
    <property type="entry name" value="EamA"/>
    <property type="match status" value="2"/>
</dbReference>
<name>A0ABW7U1Y7_9NOCA</name>
<evidence type="ECO:0000256" key="5">
    <source>
        <dbReference type="ARBA" id="ARBA00023136"/>
    </source>
</evidence>
<gene>
    <name evidence="9" type="ORF">ACH4WX_32740</name>
</gene>
<keyword evidence="5 7" id="KW-0472">Membrane</keyword>
<dbReference type="InterPro" id="IPR050638">
    <property type="entry name" value="AA-Vitamin_Transporters"/>
</dbReference>
<evidence type="ECO:0000313" key="9">
    <source>
        <dbReference type="EMBL" id="MFI1465500.1"/>
    </source>
</evidence>
<accession>A0ABW7U1Y7</accession>
<feature type="region of interest" description="Disordered" evidence="6">
    <location>
        <begin position="288"/>
        <end position="310"/>
    </location>
</feature>
<feature type="transmembrane region" description="Helical" evidence="7">
    <location>
        <begin position="210"/>
        <end position="232"/>
    </location>
</feature>
<feature type="transmembrane region" description="Helical" evidence="7">
    <location>
        <begin position="183"/>
        <end position="204"/>
    </location>
</feature>
<dbReference type="PANTHER" id="PTHR32322:SF2">
    <property type="entry name" value="EAMA DOMAIN-CONTAINING PROTEIN"/>
    <property type="match status" value="1"/>
</dbReference>
<evidence type="ECO:0000256" key="7">
    <source>
        <dbReference type="SAM" id="Phobius"/>
    </source>
</evidence>
<feature type="transmembrane region" description="Helical" evidence="7">
    <location>
        <begin position="244"/>
        <end position="263"/>
    </location>
</feature>
<keyword evidence="10" id="KW-1185">Reference proteome</keyword>
<feature type="transmembrane region" description="Helical" evidence="7">
    <location>
        <begin position="96"/>
        <end position="116"/>
    </location>
</feature>
<feature type="transmembrane region" description="Helical" evidence="7">
    <location>
        <begin position="128"/>
        <end position="146"/>
    </location>
</feature>
<dbReference type="InterPro" id="IPR000620">
    <property type="entry name" value="EamA_dom"/>
</dbReference>
<dbReference type="Proteomes" id="UP001611263">
    <property type="component" value="Unassembled WGS sequence"/>
</dbReference>
<evidence type="ECO:0000313" key="10">
    <source>
        <dbReference type="Proteomes" id="UP001611263"/>
    </source>
</evidence>
<feature type="transmembrane region" description="Helical" evidence="7">
    <location>
        <begin position="152"/>
        <end position="171"/>
    </location>
</feature>
<dbReference type="RefSeq" id="WP_051743152.1">
    <property type="nucleotide sequence ID" value="NZ_JBIRUQ010000019.1"/>
</dbReference>
<feature type="transmembrane region" description="Helical" evidence="7">
    <location>
        <begin position="33"/>
        <end position="56"/>
    </location>
</feature>
<keyword evidence="4 7" id="KW-1133">Transmembrane helix</keyword>
<organism evidence="9 10">
    <name type="scientific">Nocardia carnea</name>
    <dbReference type="NCBI Taxonomy" id="37328"/>
    <lineage>
        <taxon>Bacteria</taxon>
        <taxon>Bacillati</taxon>
        <taxon>Actinomycetota</taxon>
        <taxon>Actinomycetes</taxon>
        <taxon>Mycobacteriales</taxon>
        <taxon>Nocardiaceae</taxon>
        <taxon>Nocardia</taxon>
    </lineage>
</organism>
<dbReference type="GeneID" id="93508223"/>
<feature type="domain" description="EamA" evidence="8">
    <location>
        <begin position="13"/>
        <end position="139"/>
    </location>
</feature>
<dbReference type="SUPFAM" id="SSF103481">
    <property type="entry name" value="Multidrug resistance efflux transporter EmrE"/>
    <property type="match status" value="2"/>
</dbReference>
<reference evidence="9 10" key="1">
    <citation type="submission" date="2024-10" db="EMBL/GenBank/DDBJ databases">
        <title>The Natural Products Discovery Center: Release of the First 8490 Sequenced Strains for Exploring Actinobacteria Biosynthetic Diversity.</title>
        <authorList>
            <person name="Kalkreuter E."/>
            <person name="Kautsar S.A."/>
            <person name="Yang D."/>
            <person name="Bader C.D."/>
            <person name="Teijaro C.N."/>
            <person name="Fluegel L."/>
            <person name="Davis C.M."/>
            <person name="Simpson J.R."/>
            <person name="Lauterbach L."/>
            <person name="Steele A.D."/>
            <person name="Gui C."/>
            <person name="Meng S."/>
            <person name="Li G."/>
            <person name="Viehrig K."/>
            <person name="Ye F."/>
            <person name="Su P."/>
            <person name="Kiefer A.F."/>
            <person name="Nichols A."/>
            <person name="Cepeda A.J."/>
            <person name="Yan W."/>
            <person name="Fan B."/>
            <person name="Jiang Y."/>
            <person name="Adhikari A."/>
            <person name="Zheng C.-J."/>
            <person name="Schuster L."/>
            <person name="Cowan T.M."/>
            <person name="Smanski M.J."/>
            <person name="Chevrette M.G."/>
            <person name="De Carvalho L.P.S."/>
            <person name="Shen B."/>
        </authorList>
    </citation>
    <scope>NUCLEOTIDE SEQUENCE [LARGE SCALE GENOMIC DNA]</scope>
    <source>
        <strain evidence="9 10">NPDC020568</strain>
    </source>
</reference>
<evidence type="ECO:0000256" key="1">
    <source>
        <dbReference type="ARBA" id="ARBA00004141"/>
    </source>
</evidence>
<comment type="similarity">
    <text evidence="2">Belongs to the EamA transporter family.</text>
</comment>
<comment type="caution">
    <text evidence="9">The sequence shown here is derived from an EMBL/GenBank/DDBJ whole genome shotgun (WGS) entry which is preliminary data.</text>
</comment>
<feature type="transmembrane region" description="Helical" evidence="7">
    <location>
        <begin position="269"/>
        <end position="290"/>
    </location>
</feature>
<evidence type="ECO:0000256" key="2">
    <source>
        <dbReference type="ARBA" id="ARBA00007362"/>
    </source>
</evidence>
<feature type="transmembrane region" description="Helical" evidence="7">
    <location>
        <begin position="68"/>
        <end position="90"/>
    </location>
</feature>
<feature type="compositionally biased region" description="Polar residues" evidence="6">
    <location>
        <begin position="299"/>
        <end position="310"/>
    </location>
</feature>
<evidence type="ECO:0000256" key="6">
    <source>
        <dbReference type="SAM" id="MobiDB-lite"/>
    </source>
</evidence>
<comment type="subcellular location">
    <subcellularLocation>
        <location evidence="1">Membrane</location>
        <topology evidence="1">Multi-pass membrane protein</topology>
    </subcellularLocation>
</comment>
<dbReference type="EMBL" id="JBIRUQ010000019">
    <property type="protein sequence ID" value="MFI1465500.1"/>
    <property type="molecule type" value="Genomic_DNA"/>
</dbReference>
<evidence type="ECO:0000256" key="3">
    <source>
        <dbReference type="ARBA" id="ARBA00022692"/>
    </source>
</evidence>